<evidence type="ECO:0000256" key="5">
    <source>
        <dbReference type="ARBA" id="ARBA00019465"/>
    </source>
</evidence>
<organism evidence="14 15">
    <name type="scientific">Exiguobacterium oxidotolerans</name>
    <dbReference type="NCBI Taxonomy" id="223958"/>
    <lineage>
        <taxon>Bacteria</taxon>
        <taxon>Bacillati</taxon>
        <taxon>Bacillota</taxon>
        <taxon>Bacilli</taxon>
        <taxon>Bacillales</taxon>
        <taxon>Bacillales Family XII. Incertae Sedis</taxon>
        <taxon>Exiguobacterium</taxon>
    </lineage>
</organism>
<dbReference type="InterPro" id="IPR036291">
    <property type="entry name" value="NAD(P)-bd_dom_sf"/>
</dbReference>
<dbReference type="AlphaFoldDB" id="A0A653IC95"/>
<dbReference type="Gene3D" id="3.40.50.720">
    <property type="entry name" value="NAD(P)-binding Rossmann-like Domain"/>
    <property type="match status" value="1"/>
</dbReference>
<evidence type="ECO:0000256" key="3">
    <source>
        <dbReference type="ARBA" id="ARBA00007870"/>
    </source>
</evidence>
<sequence>MSRIGIIGAGAVGLLLASYLAEHHQITLYTRQLDDGTKRILRDGQSSPTVKVRPIAHFESQDLVFVTTKSYDIKSVIPYLEHEKNPVVFLQNGMGHLDAAHALPQAIFGVVEHGAMKTGPYEIRHTGKGRIRYGNHLLSMLKRDALQFEHVTNIEAVMVTKLFMNAVINPLTAYYRVENGRLLEEPYASKARAVFAEVQSVFPNHPITYDEIEQILQRTRLNRSSMLRDVEQGRMTEIDPIVGYVLKQATQPTPLLTYYFQQIKHREQEGDSL</sequence>
<keyword evidence="15" id="KW-1185">Reference proteome</keyword>
<evidence type="ECO:0000259" key="12">
    <source>
        <dbReference type="Pfam" id="PF02558"/>
    </source>
</evidence>
<feature type="domain" description="Ketopantoate reductase N-terminal" evidence="12">
    <location>
        <begin position="4"/>
        <end position="135"/>
    </location>
</feature>
<dbReference type="EMBL" id="CABWKQ010000023">
    <property type="protein sequence ID" value="VWX36802.1"/>
    <property type="molecule type" value="Genomic_DNA"/>
</dbReference>
<dbReference type="UniPathway" id="UPA00028">
    <property type="reaction ID" value="UER00004"/>
</dbReference>
<dbReference type="EC" id="1.1.1.169" evidence="4 11"/>
<evidence type="ECO:0000256" key="6">
    <source>
        <dbReference type="ARBA" id="ARBA00022655"/>
    </source>
</evidence>
<evidence type="ECO:0000256" key="1">
    <source>
        <dbReference type="ARBA" id="ARBA00002919"/>
    </source>
</evidence>
<evidence type="ECO:0000256" key="10">
    <source>
        <dbReference type="ARBA" id="ARBA00048793"/>
    </source>
</evidence>
<evidence type="ECO:0000256" key="8">
    <source>
        <dbReference type="ARBA" id="ARBA00023002"/>
    </source>
</evidence>
<dbReference type="InterPro" id="IPR013752">
    <property type="entry name" value="KPA_reductase"/>
</dbReference>
<dbReference type="InterPro" id="IPR003710">
    <property type="entry name" value="ApbA"/>
</dbReference>
<evidence type="ECO:0000313" key="15">
    <source>
        <dbReference type="Proteomes" id="UP000439752"/>
    </source>
</evidence>
<keyword evidence="8 11" id="KW-0560">Oxidoreductase</keyword>
<evidence type="ECO:0000256" key="7">
    <source>
        <dbReference type="ARBA" id="ARBA00022857"/>
    </source>
</evidence>
<dbReference type="Pfam" id="PF02558">
    <property type="entry name" value="ApbA"/>
    <property type="match status" value="1"/>
</dbReference>
<dbReference type="Pfam" id="PF08546">
    <property type="entry name" value="ApbA_C"/>
    <property type="match status" value="1"/>
</dbReference>
<dbReference type="InterPro" id="IPR013332">
    <property type="entry name" value="KPR_N"/>
</dbReference>
<dbReference type="InterPro" id="IPR008927">
    <property type="entry name" value="6-PGluconate_DH-like_C_sf"/>
</dbReference>
<evidence type="ECO:0000256" key="11">
    <source>
        <dbReference type="RuleBase" id="RU362068"/>
    </source>
</evidence>
<dbReference type="PANTHER" id="PTHR43765:SF2">
    <property type="entry name" value="2-DEHYDROPANTOATE 2-REDUCTASE"/>
    <property type="match status" value="1"/>
</dbReference>
<feature type="domain" description="Ketopantoate reductase C-terminal" evidence="13">
    <location>
        <begin position="153"/>
        <end position="266"/>
    </location>
</feature>
<keyword evidence="7 11" id="KW-0521">NADP</keyword>
<dbReference type="SUPFAM" id="SSF48179">
    <property type="entry name" value="6-phosphogluconate dehydrogenase C-terminal domain-like"/>
    <property type="match status" value="1"/>
</dbReference>
<dbReference type="RefSeq" id="WP_159172369.1">
    <property type="nucleotide sequence ID" value="NZ_LR732308.1"/>
</dbReference>
<dbReference type="InterPro" id="IPR050838">
    <property type="entry name" value="Ketopantoate_reductase"/>
</dbReference>
<evidence type="ECO:0000256" key="4">
    <source>
        <dbReference type="ARBA" id="ARBA00013014"/>
    </source>
</evidence>
<dbReference type="GO" id="GO:0005737">
    <property type="term" value="C:cytoplasm"/>
    <property type="evidence" value="ECO:0007669"/>
    <property type="project" value="TreeGrafter"/>
</dbReference>
<evidence type="ECO:0000313" key="14">
    <source>
        <dbReference type="EMBL" id="VWX36802.1"/>
    </source>
</evidence>
<dbReference type="NCBIfam" id="TIGR00745">
    <property type="entry name" value="apbA_panE"/>
    <property type="match status" value="1"/>
</dbReference>
<comment type="pathway">
    <text evidence="2 11">Cofactor biosynthesis; (R)-pantothenate biosynthesis; (R)-pantoate from 3-methyl-2-oxobutanoate: step 2/2.</text>
</comment>
<gene>
    <name evidence="14" type="ORF">EXIGUO9Y_30035</name>
</gene>
<dbReference type="GO" id="GO:0008677">
    <property type="term" value="F:2-dehydropantoate 2-reductase activity"/>
    <property type="evidence" value="ECO:0007669"/>
    <property type="project" value="UniProtKB-EC"/>
</dbReference>
<dbReference type="Proteomes" id="UP000439752">
    <property type="component" value="Unassembled WGS sequence"/>
</dbReference>
<dbReference type="GO" id="GO:0015940">
    <property type="term" value="P:pantothenate biosynthetic process"/>
    <property type="evidence" value="ECO:0007669"/>
    <property type="project" value="UniProtKB-UniPathway"/>
</dbReference>
<dbReference type="InterPro" id="IPR013328">
    <property type="entry name" value="6PGD_dom2"/>
</dbReference>
<reference evidence="14 15" key="1">
    <citation type="submission" date="2019-10" db="EMBL/GenBank/DDBJ databases">
        <authorList>
            <person name="Karimi E."/>
        </authorList>
    </citation>
    <scope>NUCLEOTIDE SEQUENCE [LARGE SCALE GENOMIC DNA]</scope>
    <source>
        <strain evidence="14">Exiguobacterium sp. 9Y</strain>
    </source>
</reference>
<evidence type="ECO:0000259" key="13">
    <source>
        <dbReference type="Pfam" id="PF08546"/>
    </source>
</evidence>
<comment type="function">
    <text evidence="1 11">Catalyzes the NADPH-dependent reduction of ketopantoate into pantoic acid.</text>
</comment>
<dbReference type="SUPFAM" id="SSF51735">
    <property type="entry name" value="NAD(P)-binding Rossmann-fold domains"/>
    <property type="match status" value="1"/>
</dbReference>
<protein>
    <recommendedName>
        <fullName evidence="5 11">2-dehydropantoate 2-reductase</fullName>
        <ecNumber evidence="4 11">1.1.1.169</ecNumber>
    </recommendedName>
    <alternativeName>
        <fullName evidence="9 11">Ketopantoate reductase</fullName>
    </alternativeName>
</protein>
<comment type="catalytic activity">
    <reaction evidence="10 11">
        <text>(R)-pantoate + NADP(+) = 2-dehydropantoate + NADPH + H(+)</text>
        <dbReference type="Rhea" id="RHEA:16233"/>
        <dbReference type="ChEBI" id="CHEBI:11561"/>
        <dbReference type="ChEBI" id="CHEBI:15378"/>
        <dbReference type="ChEBI" id="CHEBI:15980"/>
        <dbReference type="ChEBI" id="CHEBI:57783"/>
        <dbReference type="ChEBI" id="CHEBI:58349"/>
        <dbReference type="EC" id="1.1.1.169"/>
    </reaction>
</comment>
<evidence type="ECO:0000256" key="9">
    <source>
        <dbReference type="ARBA" id="ARBA00032024"/>
    </source>
</evidence>
<keyword evidence="6 11" id="KW-0566">Pantothenate biosynthesis</keyword>
<name>A0A653IC95_9BACL</name>
<dbReference type="GO" id="GO:0050661">
    <property type="term" value="F:NADP binding"/>
    <property type="evidence" value="ECO:0007669"/>
    <property type="project" value="TreeGrafter"/>
</dbReference>
<evidence type="ECO:0000256" key="2">
    <source>
        <dbReference type="ARBA" id="ARBA00004994"/>
    </source>
</evidence>
<comment type="similarity">
    <text evidence="3 11">Belongs to the ketopantoate reductase family.</text>
</comment>
<dbReference type="Gene3D" id="1.10.1040.10">
    <property type="entry name" value="N-(1-d-carboxylethyl)-l-norvaline Dehydrogenase, domain 2"/>
    <property type="match status" value="1"/>
</dbReference>
<dbReference type="PANTHER" id="PTHR43765">
    <property type="entry name" value="2-DEHYDROPANTOATE 2-REDUCTASE-RELATED"/>
    <property type="match status" value="1"/>
</dbReference>
<proteinExistence type="inferred from homology"/>
<accession>A0A653IC95</accession>